<dbReference type="Pfam" id="PF00501">
    <property type="entry name" value="AMP-binding"/>
    <property type="match status" value="1"/>
</dbReference>
<protein>
    <submittedName>
        <fullName evidence="4">AMP-binding enzyme</fullName>
    </submittedName>
</protein>
<dbReference type="OrthoDB" id="6509636at2759"/>
<sequence>MFKASRQIDLPTKDILSYIFDEPDYDQDKPVYVDTNDSTRTISCNQARVIIRQLIAGLRAAGVKPGDCIAIHSFNDISYSMLVLAIIGAGGIFTGTNPAYTAGELSHHIKTSRCSFLISEPEILNPLLEAARDNNIPDDNIWIFNPLGQQVPAGRRPWTDLQKHGEQDWLRFDDHDASKSTTAARLFSSGTTGLPKAVTITHYNLIAQHELVVKADHRPYEVSRVVATPIFHAAAAPGTHVSALASGHVVFMMRRFELKAFLHAVEAFRATELGLVPPIAIAIVTSPYATTRPFLATVRNARCGAAPLDKQLQARLQRLLSNEAALTQVWGMTETSCVATMFPYGEHDDTGSVGRIIPNVELKLVGDDGHEIRDYGVRGEICVRGPTVTPGYFDNNTANAESFDPDGWYKTGDIGYCDGKTRKWYIVDRKKELIKVRGFQVAPSELEAVLISHPQVVDAAVIGVALPGAEGEFPRAFVVRRPGGEGLKLDERAVREYMESRLAKYKALTGGVKFVDAIAKNASGKILKRLLREQSKSDLEVSAKI</sequence>
<gene>
    <name evidence="4" type="ORF">X797_011172</name>
</gene>
<dbReference type="Gene3D" id="3.40.50.12780">
    <property type="entry name" value="N-terminal domain of ligase-like"/>
    <property type="match status" value="1"/>
</dbReference>
<reference evidence="4 5" key="1">
    <citation type="submission" date="2014-02" db="EMBL/GenBank/DDBJ databases">
        <title>The genome sequence of the entomopathogenic fungus Metarhizium robertsii ARSEF 2575.</title>
        <authorList>
            <person name="Giuliano Garisto Donzelli B."/>
            <person name="Roe B.A."/>
            <person name="Macmil S.L."/>
            <person name="Krasnoff S.B."/>
            <person name="Gibson D.M."/>
        </authorList>
    </citation>
    <scope>NUCLEOTIDE SEQUENCE [LARGE SCALE GENOMIC DNA]</scope>
    <source>
        <strain evidence="4 5">ARSEF 2575</strain>
    </source>
</reference>
<dbReference type="SUPFAM" id="SSF56801">
    <property type="entry name" value="Acetyl-CoA synthetase-like"/>
    <property type="match status" value="1"/>
</dbReference>
<dbReference type="GO" id="GO:0019748">
    <property type="term" value="P:secondary metabolic process"/>
    <property type="evidence" value="ECO:0007669"/>
    <property type="project" value="TreeGrafter"/>
</dbReference>
<evidence type="ECO:0000259" key="2">
    <source>
        <dbReference type="Pfam" id="PF00501"/>
    </source>
</evidence>
<dbReference type="CDD" id="cd05911">
    <property type="entry name" value="Firefly_Luc_like"/>
    <property type="match status" value="1"/>
</dbReference>
<dbReference type="Gene3D" id="3.30.300.30">
    <property type="match status" value="1"/>
</dbReference>
<dbReference type="InterPro" id="IPR000873">
    <property type="entry name" value="AMP-dep_synth/lig_dom"/>
</dbReference>
<proteinExistence type="inferred from homology"/>
<dbReference type="PANTHER" id="PTHR24096">
    <property type="entry name" value="LONG-CHAIN-FATTY-ACID--COA LIGASE"/>
    <property type="match status" value="1"/>
</dbReference>
<dbReference type="EMBL" id="JELW01000067">
    <property type="protein sequence ID" value="EXU95717.1"/>
    <property type="molecule type" value="Genomic_DNA"/>
</dbReference>
<evidence type="ECO:0000313" key="5">
    <source>
        <dbReference type="Proteomes" id="UP000030151"/>
    </source>
</evidence>
<feature type="domain" description="AMP-binding enzyme C-terminal" evidence="3">
    <location>
        <begin position="445"/>
        <end position="525"/>
    </location>
</feature>
<evidence type="ECO:0000313" key="4">
    <source>
        <dbReference type="EMBL" id="EXU95717.1"/>
    </source>
</evidence>
<comment type="caution">
    <text evidence="4">The sequence shown here is derived from an EMBL/GenBank/DDBJ whole genome shotgun (WGS) entry which is preliminary data.</text>
</comment>
<organism evidence="4 5">
    <name type="scientific">Metarhizium robertsii</name>
    <dbReference type="NCBI Taxonomy" id="568076"/>
    <lineage>
        <taxon>Eukaryota</taxon>
        <taxon>Fungi</taxon>
        <taxon>Dikarya</taxon>
        <taxon>Ascomycota</taxon>
        <taxon>Pezizomycotina</taxon>
        <taxon>Sordariomycetes</taxon>
        <taxon>Hypocreomycetidae</taxon>
        <taxon>Hypocreales</taxon>
        <taxon>Clavicipitaceae</taxon>
        <taxon>Metarhizium</taxon>
    </lineage>
</organism>
<dbReference type="Pfam" id="PF13193">
    <property type="entry name" value="AMP-binding_C"/>
    <property type="match status" value="1"/>
</dbReference>
<dbReference type="InterPro" id="IPR045851">
    <property type="entry name" value="AMP-bd_C_sf"/>
</dbReference>
<comment type="similarity">
    <text evidence="1">Belongs to the ATP-dependent AMP-binding enzyme family.</text>
</comment>
<dbReference type="Proteomes" id="UP000030151">
    <property type="component" value="Unassembled WGS sequence"/>
</dbReference>
<dbReference type="AlphaFoldDB" id="A0A014MWL2"/>
<dbReference type="HOGENOM" id="CLU_000022_59_2_1"/>
<name>A0A014MWL2_9HYPO</name>
<evidence type="ECO:0000259" key="3">
    <source>
        <dbReference type="Pfam" id="PF13193"/>
    </source>
</evidence>
<dbReference type="eggNOG" id="KOG1176">
    <property type="taxonomic scope" value="Eukaryota"/>
</dbReference>
<dbReference type="InterPro" id="IPR025110">
    <property type="entry name" value="AMP-bd_C"/>
</dbReference>
<dbReference type="InterPro" id="IPR042099">
    <property type="entry name" value="ANL_N_sf"/>
</dbReference>
<dbReference type="GO" id="GO:0016405">
    <property type="term" value="F:CoA-ligase activity"/>
    <property type="evidence" value="ECO:0007669"/>
    <property type="project" value="TreeGrafter"/>
</dbReference>
<dbReference type="FunFam" id="3.30.300.30:FF:000007">
    <property type="entry name" value="4-coumarate--CoA ligase 2"/>
    <property type="match status" value="1"/>
</dbReference>
<feature type="domain" description="AMP-dependent synthetase/ligase" evidence="2">
    <location>
        <begin position="27"/>
        <end position="393"/>
    </location>
</feature>
<dbReference type="PANTHER" id="PTHR24096:SF265">
    <property type="entry name" value="ENZYME, PUTATIVE (AFU_ORTHOLOGUE AFUA_5G14270)-RELATED"/>
    <property type="match status" value="1"/>
</dbReference>
<accession>A0A014MWL2</accession>
<evidence type="ECO:0000256" key="1">
    <source>
        <dbReference type="ARBA" id="ARBA00006432"/>
    </source>
</evidence>